<dbReference type="Gene3D" id="3.60.40.10">
    <property type="entry name" value="PPM-type phosphatase domain"/>
    <property type="match status" value="1"/>
</dbReference>
<gene>
    <name evidence="3" type="ORF">RM641_04270</name>
</gene>
<dbReference type="PANTHER" id="PTHR43156">
    <property type="entry name" value="STAGE II SPORULATION PROTEIN E-RELATED"/>
    <property type="match status" value="1"/>
</dbReference>
<evidence type="ECO:0000259" key="2">
    <source>
        <dbReference type="SMART" id="SM00331"/>
    </source>
</evidence>
<dbReference type="InterPro" id="IPR001932">
    <property type="entry name" value="PPM-type_phosphatase-like_dom"/>
</dbReference>
<dbReference type="SUPFAM" id="SSF81606">
    <property type="entry name" value="PP2C-like"/>
    <property type="match status" value="1"/>
</dbReference>
<sequence>MEHGGEGGRRMLADLLAASHLMPVELLPAKTNACARAASFRRVLIYLADLRRRTLCLLPGDEAAGEGHEKELPVEGTVAGRAFQYGDVLPAAPPGGDVFEWWVPLLDGTERIGLLRVSAERNDAEARYDMESLAGLVALILVSKRGTSDALAKLTRARPMSLAAEMQWNLLPPRTYADGRVTISAALEPAYDISGDVFEYAVDGPVVHLTIFDAMGHDTAAGLSGALALGACRNARRQGAGLLAKAEAVEAALIEQYGLRRYVTGILATLDTRNGMLSWVNRGHHPPIVIRDNRWTTHLKCRPAHPMGTALGLPGTVCREHLQPGDRIVLYTDGITEARRAGGREFGLDRFADFLIRHHADGLPVPETLRRLIQAVLDYHDGELQDDATVLMCEWIGPHLEPARTAAELTGLTSDGPRDEDQAGPACM</sequence>
<dbReference type="SMART" id="SM00331">
    <property type="entry name" value="PP2C_SIG"/>
    <property type="match status" value="1"/>
</dbReference>
<dbReference type="Proteomes" id="UP001183586">
    <property type="component" value="Unassembled WGS sequence"/>
</dbReference>
<evidence type="ECO:0000256" key="1">
    <source>
        <dbReference type="ARBA" id="ARBA00022801"/>
    </source>
</evidence>
<dbReference type="GO" id="GO:0004722">
    <property type="term" value="F:protein serine/threonine phosphatase activity"/>
    <property type="evidence" value="ECO:0007669"/>
    <property type="project" value="UniProtKB-EC"/>
</dbReference>
<dbReference type="EC" id="3.1.3.16" evidence="3"/>
<dbReference type="PANTHER" id="PTHR43156:SF2">
    <property type="entry name" value="STAGE II SPORULATION PROTEIN E"/>
    <property type="match status" value="1"/>
</dbReference>
<comment type="caution">
    <text evidence="3">The sequence shown here is derived from an EMBL/GenBank/DDBJ whole genome shotgun (WGS) entry which is preliminary data.</text>
</comment>
<evidence type="ECO:0000313" key="4">
    <source>
        <dbReference type="Proteomes" id="UP001183586"/>
    </source>
</evidence>
<proteinExistence type="predicted"/>
<accession>A0ABU2P3C6</accession>
<feature type="domain" description="PPM-type phosphatase" evidence="2">
    <location>
        <begin position="178"/>
        <end position="395"/>
    </location>
</feature>
<keyword evidence="4" id="KW-1185">Reference proteome</keyword>
<protein>
    <submittedName>
        <fullName evidence="3">PP2C family protein-serine/threonine phosphatase</fullName>
        <ecNumber evidence="3">3.1.3.16</ecNumber>
    </submittedName>
</protein>
<dbReference type="InterPro" id="IPR052016">
    <property type="entry name" value="Bact_Sigma-Reg"/>
</dbReference>
<dbReference type="EMBL" id="JAVREU010000001">
    <property type="protein sequence ID" value="MDT0386631.1"/>
    <property type="molecule type" value="Genomic_DNA"/>
</dbReference>
<dbReference type="Pfam" id="PF07228">
    <property type="entry name" value="SpoIIE"/>
    <property type="match status" value="1"/>
</dbReference>
<keyword evidence="1 3" id="KW-0378">Hydrolase</keyword>
<organism evidence="3 4">
    <name type="scientific">Streptomyces dubilierae</name>
    <dbReference type="NCBI Taxonomy" id="3075533"/>
    <lineage>
        <taxon>Bacteria</taxon>
        <taxon>Bacillati</taxon>
        <taxon>Actinomycetota</taxon>
        <taxon>Actinomycetes</taxon>
        <taxon>Kitasatosporales</taxon>
        <taxon>Streptomycetaceae</taxon>
        <taxon>Streptomyces</taxon>
    </lineage>
</organism>
<dbReference type="InterPro" id="IPR036457">
    <property type="entry name" value="PPM-type-like_dom_sf"/>
</dbReference>
<dbReference type="RefSeq" id="WP_311679064.1">
    <property type="nucleotide sequence ID" value="NZ_JAVREU010000001.1"/>
</dbReference>
<name>A0ABU2P3C6_9ACTN</name>
<reference evidence="4" key="1">
    <citation type="submission" date="2023-07" db="EMBL/GenBank/DDBJ databases">
        <title>30 novel species of actinomycetes from the DSMZ collection.</title>
        <authorList>
            <person name="Nouioui I."/>
        </authorList>
    </citation>
    <scope>NUCLEOTIDE SEQUENCE [LARGE SCALE GENOMIC DNA]</scope>
    <source>
        <strain evidence="4">DSM 41921</strain>
    </source>
</reference>
<evidence type="ECO:0000313" key="3">
    <source>
        <dbReference type="EMBL" id="MDT0386631.1"/>
    </source>
</evidence>